<comment type="caution">
    <text evidence="3">The sequence shown here is derived from an EMBL/GenBank/DDBJ whole genome shotgun (WGS) entry which is preliminary data.</text>
</comment>
<dbReference type="InterPro" id="IPR026983">
    <property type="entry name" value="DHC"/>
</dbReference>
<dbReference type="GO" id="GO:0051959">
    <property type="term" value="F:dynein light intermediate chain binding"/>
    <property type="evidence" value="ECO:0007669"/>
    <property type="project" value="InterPro"/>
</dbReference>
<proteinExistence type="predicted"/>
<protein>
    <submittedName>
        <fullName evidence="3">Dynein heavy chain</fullName>
    </submittedName>
</protein>
<dbReference type="PANTHER" id="PTHR45703">
    <property type="entry name" value="DYNEIN HEAVY CHAIN"/>
    <property type="match status" value="1"/>
</dbReference>
<feature type="region of interest" description="Disordered" evidence="1">
    <location>
        <begin position="412"/>
        <end position="440"/>
    </location>
</feature>
<dbReference type="GO" id="GO:0007018">
    <property type="term" value="P:microtubule-based movement"/>
    <property type="evidence" value="ECO:0007669"/>
    <property type="project" value="InterPro"/>
</dbReference>
<feature type="region of interest" description="Disordered" evidence="1">
    <location>
        <begin position="1213"/>
        <end position="1248"/>
    </location>
</feature>
<evidence type="ECO:0000313" key="4">
    <source>
        <dbReference type="Proteomes" id="UP001431209"/>
    </source>
</evidence>
<evidence type="ECO:0000313" key="3">
    <source>
        <dbReference type="EMBL" id="KAL0478288.1"/>
    </source>
</evidence>
<dbReference type="AlphaFoldDB" id="A0AAW2YN15"/>
<feature type="domain" description="Dynein heavy chain linker" evidence="2">
    <location>
        <begin position="858"/>
        <end position="1166"/>
    </location>
</feature>
<dbReference type="PANTHER" id="PTHR45703:SF35">
    <property type="entry name" value="DYNEIN HEAVY CHAIN"/>
    <property type="match status" value="1"/>
</dbReference>
<dbReference type="GO" id="GO:0030286">
    <property type="term" value="C:dynein complex"/>
    <property type="evidence" value="ECO:0007669"/>
    <property type="project" value="InterPro"/>
</dbReference>
<dbReference type="Pfam" id="PF08393">
    <property type="entry name" value="DHC_N2"/>
    <property type="match status" value="1"/>
</dbReference>
<dbReference type="InterPro" id="IPR013602">
    <property type="entry name" value="Dynein_heavy_linker"/>
</dbReference>
<accession>A0AAW2YN15</accession>
<feature type="region of interest" description="Disordered" evidence="1">
    <location>
        <begin position="78"/>
        <end position="103"/>
    </location>
</feature>
<dbReference type="InterPro" id="IPR042222">
    <property type="entry name" value="Dynein_2_N"/>
</dbReference>
<organism evidence="3 4">
    <name type="scientific">Acrasis kona</name>
    <dbReference type="NCBI Taxonomy" id="1008807"/>
    <lineage>
        <taxon>Eukaryota</taxon>
        <taxon>Discoba</taxon>
        <taxon>Heterolobosea</taxon>
        <taxon>Tetramitia</taxon>
        <taxon>Eutetramitia</taxon>
        <taxon>Acrasidae</taxon>
        <taxon>Acrasis</taxon>
    </lineage>
</organism>
<gene>
    <name evidence="3" type="ORF">AKO1_008528</name>
</gene>
<reference evidence="3 4" key="1">
    <citation type="submission" date="2024-03" db="EMBL/GenBank/DDBJ databases">
        <title>The Acrasis kona genome and developmental transcriptomes reveal deep origins of eukaryotic multicellular pathways.</title>
        <authorList>
            <person name="Sheikh S."/>
            <person name="Fu C.-J."/>
            <person name="Brown M.W."/>
            <person name="Baldauf S.L."/>
        </authorList>
    </citation>
    <scope>NUCLEOTIDE SEQUENCE [LARGE SCALE GENOMIC DNA]</scope>
    <source>
        <strain evidence="3 4">ATCC MYA-3509</strain>
    </source>
</reference>
<evidence type="ECO:0000259" key="2">
    <source>
        <dbReference type="Pfam" id="PF08393"/>
    </source>
</evidence>
<keyword evidence="4" id="KW-1185">Reference proteome</keyword>
<name>A0AAW2YN15_9EUKA</name>
<feature type="compositionally biased region" description="Acidic residues" evidence="1">
    <location>
        <begin position="1213"/>
        <end position="1226"/>
    </location>
</feature>
<dbReference type="GO" id="GO:0045505">
    <property type="term" value="F:dynein intermediate chain binding"/>
    <property type="evidence" value="ECO:0007669"/>
    <property type="project" value="InterPro"/>
</dbReference>
<dbReference type="Proteomes" id="UP001431209">
    <property type="component" value="Unassembled WGS sequence"/>
</dbReference>
<dbReference type="EMBL" id="JAOPGA020000356">
    <property type="protein sequence ID" value="KAL0478288.1"/>
    <property type="molecule type" value="Genomic_DNA"/>
</dbReference>
<dbReference type="Gene3D" id="1.20.140.100">
    <property type="entry name" value="Dynein heavy chain, N-terminal domain 2"/>
    <property type="match status" value="1"/>
</dbReference>
<sequence>MSSPSPVRLKKRKEYVARKLKEPVMFPPLFDDATREAEHDIPQFNKSLYDLDMSHVYEHDVGGVQPLSSSQELKRHFDDTIQSSPSKKRAMSKDSSSSPRKSFKAVESRIGGIDTLSLRLPFLKQVFLNNPSASKSDSLVSTLLKENKVVTPATNRSGNHQRHKLLNDEEEFATLKTGDDAIAFFSRASKDTALKFVYLNRAPTKNDEYRPYDLVVTTRECINPEYFTMSSTGVIHMQQDQPTEYMSVSDWMKESTMFSVLRHMRMFKYYIVHKCFRLWYENVRFLKYKNKRAELVRNLFIAKQTFAQPLMEICKFVHGLGNVNIMEVRPVKPKIAPNANGQVGTGTSTITRENTFRIDDFLEIQKNLRMNAIREFESGIEEIEEIVGQLCESVTSRSRNQDVQDNIEQFLNGTATGHTPGPDIADTDVKSTMPGKKSKSMVEVQNEMRQRTRALRKAQQESDMLGNFIRLVDYMAVENLIDLTKHTLAEFRNVLKEKGNPLMFEVQMIFSDDSIKFQPNQDEIMVLLRHNSDEIIETVNQVPRILYMKRFKIHLQNLDRYVIQGDEVYNSIRREIEQMLNTDFKRSLQYGKIFEGLKRWYTFSMNWNSDEYSSKKQSLQQFTADTTSVNSSLNELYRVPVQQEIGILFIDSRMLKNTLLPMMQQILEKIKSTIVASLRDKCSALILDFSNRIKSLKDRPVKLKHFAQFLDNLNSVKKVSRDLLTESDEVEKMLDLALKHKALIGSKESVLVDQVKDISHEFLSCIESADEYRENNIAFQTEVLDKQTADVNNELMSLLMSLRTSAFVDPYAQASVILESLQMTQETIQNVKNKAEMYTEFHRLFNTNKSREWTNLVDVQTQHSLCTRIWRCHEELSRAREEWLAHTVDRVDCDAIRDRLSEFSESVRLLVLETGSDDPVIRYLEQCISAWQERVPLIRSMTNPHLLPHHWEALFKYIGAREYPTPTGGIGFTISLLDAMGAFVTSRAEYLPEWSRLASGEYALQESIDAIETRWNNCDFTVNTYNESNNMFVLGKVDDIVNHIEQDLNKVQEMRKSEFLTMHVLPRLDEWEQKLTIVNEVIEEWLSFQKTWIYLDILSSKMSASGSEDPIIKLSLLDDGDDYNALENFFREVMYRTSVNKNVFSCALEDGRLQEFARYNSWLEYVDVKIPFYNDQDLYDDSAILPLPPSYGRVLTDIDESIQVEKFEEEIKEEIMGEESNNEDDQASLQQDGDYTSDVEDQSNGPFE</sequence>
<evidence type="ECO:0000256" key="1">
    <source>
        <dbReference type="SAM" id="MobiDB-lite"/>
    </source>
</evidence>